<evidence type="ECO:0000313" key="3">
    <source>
        <dbReference type="Proteomes" id="UP001216595"/>
    </source>
</evidence>
<dbReference type="InterPro" id="IPR010865">
    <property type="entry name" value="DUF1499"/>
</dbReference>
<keyword evidence="1" id="KW-1133">Transmembrane helix</keyword>
<feature type="transmembrane region" description="Helical" evidence="1">
    <location>
        <begin position="93"/>
        <end position="114"/>
    </location>
</feature>
<dbReference type="RefSeq" id="WP_272741845.1">
    <property type="nucleotide sequence ID" value="NZ_JAQQKW010000007.1"/>
</dbReference>
<sequence>MPDEVTHFDAETAVDTGQGRRKGLGFAPVAFVISLFAPLTYGVAMLATRSGYISYDLGFNTIALTYVPKIATVAMILSALSLLISVFKAPKTYGPWALSAVIVSGSVLAGYYAYELRLKANPPIHEVATDWERPVTFSSKLITARGPSAHPVEDSPYVGRNVAYEWAGQSLAAINAQTCPMASTIPGRPKDAAAVVRILRQEGYVVFGQSDWRVEAIWEDPWWGNRSDLVVRLDPDKTDIRSVSREEAVDLGGNCKRVTALIQRLKS</sequence>
<dbReference type="EMBL" id="JAQQKW010000007">
    <property type="protein sequence ID" value="MDC7695162.1"/>
    <property type="molecule type" value="Genomic_DNA"/>
</dbReference>
<feature type="transmembrane region" description="Helical" evidence="1">
    <location>
        <begin position="66"/>
        <end position="87"/>
    </location>
</feature>
<keyword evidence="1" id="KW-0472">Membrane</keyword>
<gene>
    <name evidence="2" type="ORF">PQU94_12815</name>
</gene>
<comment type="caution">
    <text evidence="2">The sequence shown here is derived from an EMBL/GenBank/DDBJ whole genome shotgun (WGS) entry which is preliminary data.</text>
</comment>
<proteinExistence type="predicted"/>
<reference evidence="2 3" key="1">
    <citation type="submission" date="2023-01" db="EMBL/GenBank/DDBJ databases">
        <title>Novel species of the genus Asticcacaulis isolated from rivers.</title>
        <authorList>
            <person name="Lu H."/>
        </authorList>
    </citation>
    <scope>NUCLEOTIDE SEQUENCE [LARGE SCALE GENOMIC DNA]</scope>
    <source>
        <strain evidence="2 3">DXS10W</strain>
    </source>
</reference>
<dbReference type="Pfam" id="PF07386">
    <property type="entry name" value="DUF1499"/>
    <property type="match status" value="1"/>
</dbReference>
<dbReference type="Proteomes" id="UP001216595">
    <property type="component" value="Unassembled WGS sequence"/>
</dbReference>
<evidence type="ECO:0000256" key="1">
    <source>
        <dbReference type="SAM" id="Phobius"/>
    </source>
</evidence>
<evidence type="ECO:0000313" key="2">
    <source>
        <dbReference type="EMBL" id="MDC7695162.1"/>
    </source>
</evidence>
<name>A0ABT5IG45_9CAUL</name>
<keyword evidence="1" id="KW-0812">Transmembrane</keyword>
<keyword evidence="3" id="KW-1185">Reference proteome</keyword>
<feature type="transmembrane region" description="Helical" evidence="1">
    <location>
        <begin position="25"/>
        <end position="46"/>
    </location>
</feature>
<organism evidence="2 3">
    <name type="scientific">Asticcacaulis currens</name>
    <dbReference type="NCBI Taxonomy" id="2984210"/>
    <lineage>
        <taxon>Bacteria</taxon>
        <taxon>Pseudomonadati</taxon>
        <taxon>Pseudomonadota</taxon>
        <taxon>Alphaproteobacteria</taxon>
        <taxon>Caulobacterales</taxon>
        <taxon>Caulobacteraceae</taxon>
        <taxon>Asticcacaulis</taxon>
    </lineage>
</organism>
<accession>A0ABT5IG45</accession>
<protein>
    <submittedName>
        <fullName evidence="2">DUF1499 domain-containing protein</fullName>
    </submittedName>
</protein>